<dbReference type="AlphaFoldDB" id="A0AAV3QIZ4"/>
<gene>
    <name evidence="2" type="ORF">LIER_19762</name>
</gene>
<accession>A0AAV3QIZ4</accession>
<feature type="domain" description="Retrovirus-related Pol polyprotein from transposon TNT 1-94-like beta-barrel" evidence="1">
    <location>
        <begin position="70"/>
        <end position="143"/>
    </location>
</feature>
<evidence type="ECO:0000259" key="1">
    <source>
        <dbReference type="Pfam" id="PF22936"/>
    </source>
</evidence>
<reference evidence="2 3" key="1">
    <citation type="submission" date="2024-01" db="EMBL/GenBank/DDBJ databases">
        <title>The complete chloroplast genome sequence of Lithospermum erythrorhizon: insights into the phylogenetic relationship among Boraginaceae species and the maternal lineages of purple gromwells.</title>
        <authorList>
            <person name="Okada T."/>
            <person name="Watanabe K."/>
        </authorList>
    </citation>
    <scope>NUCLEOTIDE SEQUENCE [LARGE SCALE GENOMIC DNA]</scope>
</reference>
<organism evidence="2 3">
    <name type="scientific">Lithospermum erythrorhizon</name>
    <name type="common">Purple gromwell</name>
    <name type="synonym">Lithospermum officinale var. erythrorhizon</name>
    <dbReference type="NCBI Taxonomy" id="34254"/>
    <lineage>
        <taxon>Eukaryota</taxon>
        <taxon>Viridiplantae</taxon>
        <taxon>Streptophyta</taxon>
        <taxon>Embryophyta</taxon>
        <taxon>Tracheophyta</taxon>
        <taxon>Spermatophyta</taxon>
        <taxon>Magnoliopsida</taxon>
        <taxon>eudicotyledons</taxon>
        <taxon>Gunneridae</taxon>
        <taxon>Pentapetalae</taxon>
        <taxon>asterids</taxon>
        <taxon>lamiids</taxon>
        <taxon>Boraginales</taxon>
        <taxon>Boraginaceae</taxon>
        <taxon>Boraginoideae</taxon>
        <taxon>Lithospermeae</taxon>
        <taxon>Lithospermum</taxon>
    </lineage>
</organism>
<evidence type="ECO:0000313" key="2">
    <source>
        <dbReference type="EMBL" id="GAA0164035.1"/>
    </source>
</evidence>
<protein>
    <recommendedName>
        <fullName evidence="1">Retrovirus-related Pol polyprotein from transposon TNT 1-94-like beta-barrel domain-containing protein</fullName>
    </recommendedName>
</protein>
<name>A0AAV3QIZ4_LITER</name>
<proteinExistence type="predicted"/>
<comment type="caution">
    <text evidence="2">The sequence shown here is derived from an EMBL/GenBank/DDBJ whole genome shotgun (WGS) entry which is preliminary data.</text>
</comment>
<keyword evidence="3" id="KW-1185">Reference proteome</keyword>
<dbReference type="InterPro" id="IPR054722">
    <property type="entry name" value="PolX-like_BBD"/>
</dbReference>
<dbReference type="EMBL" id="BAABME010004932">
    <property type="protein sequence ID" value="GAA0164035.1"/>
    <property type="molecule type" value="Genomic_DNA"/>
</dbReference>
<sequence length="218" mass="23937">MGANGRPKNMQINSVSYQEQKENEVDTPFGGYEGHADQGERVNLACWEDFAGNNAFNVNIVGKCVVSSSWIIHSGASTHVCSDASMFHSINNMSYATSVKLPDIVRIVKSGGIVKLNNTIDLFNCLFVPNFNYNLLSVSKLGKTAHIHVIFFANFCLLQDTKSNKVLVVGKENGELYILSAESFLSVVNFYSDICSRLFANPKHVVNTINKTASDSSL</sequence>
<dbReference type="Proteomes" id="UP001454036">
    <property type="component" value="Unassembled WGS sequence"/>
</dbReference>
<evidence type="ECO:0000313" key="3">
    <source>
        <dbReference type="Proteomes" id="UP001454036"/>
    </source>
</evidence>
<dbReference type="Pfam" id="PF22936">
    <property type="entry name" value="Pol_BBD"/>
    <property type="match status" value="1"/>
</dbReference>